<gene>
    <name evidence="1" type="ORF">COCON_G00023330</name>
</gene>
<proteinExistence type="predicted"/>
<accession>A0A9Q1I6H3</accession>
<organism evidence="1 2">
    <name type="scientific">Conger conger</name>
    <name type="common">Conger eel</name>
    <name type="synonym">Muraena conger</name>
    <dbReference type="NCBI Taxonomy" id="82655"/>
    <lineage>
        <taxon>Eukaryota</taxon>
        <taxon>Metazoa</taxon>
        <taxon>Chordata</taxon>
        <taxon>Craniata</taxon>
        <taxon>Vertebrata</taxon>
        <taxon>Euteleostomi</taxon>
        <taxon>Actinopterygii</taxon>
        <taxon>Neopterygii</taxon>
        <taxon>Teleostei</taxon>
        <taxon>Anguilliformes</taxon>
        <taxon>Congridae</taxon>
        <taxon>Conger</taxon>
    </lineage>
</organism>
<dbReference type="AlphaFoldDB" id="A0A9Q1I6H3"/>
<protein>
    <submittedName>
        <fullName evidence="1">Uncharacterized protein</fullName>
    </submittedName>
</protein>
<name>A0A9Q1I6H3_CONCO</name>
<comment type="caution">
    <text evidence="1">The sequence shown here is derived from an EMBL/GenBank/DDBJ whole genome shotgun (WGS) entry which is preliminary data.</text>
</comment>
<dbReference type="Proteomes" id="UP001152803">
    <property type="component" value="Unassembled WGS sequence"/>
</dbReference>
<evidence type="ECO:0000313" key="1">
    <source>
        <dbReference type="EMBL" id="KAJ8283483.1"/>
    </source>
</evidence>
<reference evidence="1" key="1">
    <citation type="journal article" date="2023" name="Science">
        <title>Genome structures resolve the early diversification of teleost fishes.</title>
        <authorList>
            <person name="Parey E."/>
            <person name="Louis A."/>
            <person name="Montfort J."/>
            <person name="Bouchez O."/>
            <person name="Roques C."/>
            <person name="Iampietro C."/>
            <person name="Lluch J."/>
            <person name="Castinel A."/>
            <person name="Donnadieu C."/>
            <person name="Desvignes T."/>
            <person name="Floi Bucao C."/>
            <person name="Jouanno E."/>
            <person name="Wen M."/>
            <person name="Mejri S."/>
            <person name="Dirks R."/>
            <person name="Jansen H."/>
            <person name="Henkel C."/>
            <person name="Chen W.J."/>
            <person name="Zahm M."/>
            <person name="Cabau C."/>
            <person name="Klopp C."/>
            <person name="Thompson A.W."/>
            <person name="Robinson-Rechavi M."/>
            <person name="Braasch I."/>
            <person name="Lecointre G."/>
            <person name="Bobe J."/>
            <person name="Postlethwait J.H."/>
            <person name="Berthelot C."/>
            <person name="Roest Crollius H."/>
            <person name="Guiguen Y."/>
        </authorList>
    </citation>
    <scope>NUCLEOTIDE SEQUENCE</scope>
    <source>
        <strain evidence="1">Concon-B</strain>
    </source>
</reference>
<keyword evidence="2" id="KW-1185">Reference proteome</keyword>
<evidence type="ECO:0000313" key="2">
    <source>
        <dbReference type="Proteomes" id="UP001152803"/>
    </source>
</evidence>
<sequence length="106" mass="11448">MTPAWLSRSPGPLGEHIAQARPLRGVRGQVKSFMGTLARVTSPPPARVTAVSPLRNTRALSSSERRRRGRALALASRRACVVCERPCFRSPAALPPVPRDLGKDNA</sequence>
<dbReference type="EMBL" id="JAFJMO010000002">
    <property type="protein sequence ID" value="KAJ8283483.1"/>
    <property type="molecule type" value="Genomic_DNA"/>
</dbReference>